<evidence type="ECO:0000256" key="10">
    <source>
        <dbReference type="SAM" id="SignalP"/>
    </source>
</evidence>
<dbReference type="Pfam" id="PF05270">
    <property type="entry name" value="AbfB"/>
    <property type="match status" value="1"/>
</dbReference>
<dbReference type="CDD" id="cd08547">
    <property type="entry name" value="Type_II_cohesin"/>
    <property type="match status" value="1"/>
</dbReference>
<evidence type="ECO:0000313" key="13">
    <source>
        <dbReference type="Proteomes" id="UP000215509"/>
    </source>
</evidence>
<dbReference type="Proteomes" id="UP000215509">
    <property type="component" value="Unassembled WGS sequence"/>
</dbReference>
<feature type="domain" description="Dockerin" evidence="11">
    <location>
        <begin position="1177"/>
        <end position="1239"/>
    </location>
</feature>
<evidence type="ECO:0000256" key="3">
    <source>
        <dbReference type="ARBA" id="ARBA00022729"/>
    </source>
</evidence>
<comment type="similarity">
    <text evidence="1">Belongs to the glycosyl hydrolase 43 family.</text>
</comment>
<dbReference type="Pfam" id="PF00404">
    <property type="entry name" value="Dockerin_1"/>
    <property type="match status" value="2"/>
</dbReference>
<reference evidence="12 13" key="1">
    <citation type="submission" date="2017-07" db="EMBL/GenBank/DDBJ databases">
        <title>Genome sequencing and assembly of Paenibacillus rigui.</title>
        <authorList>
            <person name="Mayilraj S."/>
        </authorList>
    </citation>
    <scope>NUCLEOTIDE SEQUENCE [LARGE SCALE GENOMIC DNA]</scope>
    <source>
        <strain evidence="12 13">JCM 16352</strain>
    </source>
</reference>
<dbReference type="AlphaFoldDB" id="A0A229UMG3"/>
<comment type="caution">
    <text evidence="12">The sequence shown here is derived from an EMBL/GenBank/DDBJ whole genome shotgun (WGS) entry which is preliminary data.</text>
</comment>
<dbReference type="InterPro" id="IPR013320">
    <property type="entry name" value="ConA-like_dom_sf"/>
</dbReference>
<feature type="chain" id="PRO_5013099148" description="Dockerin domain-containing protein" evidence="10">
    <location>
        <begin position="31"/>
        <end position="1239"/>
    </location>
</feature>
<keyword evidence="13" id="KW-1185">Reference proteome</keyword>
<proteinExistence type="inferred from homology"/>
<dbReference type="SUPFAM" id="SSF49899">
    <property type="entry name" value="Concanavalin A-like lectins/glucanases"/>
    <property type="match status" value="1"/>
</dbReference>
<keyword evidence="2" id="KW-0858">Xylan degradation</keyword>
<evidence type="ECO:0000256" key="2">
    <source>
        <dbReference type="ARBA" id="ARBA00022651"/>
    </source>
</evidence>
<dbReference type="OrthoDB" id="9801455at2"/>
<evidence type="ECO:0000256" key="6">
    <source>
        <dbReference type="ARBA" id="ARBA00023277"/>
    </source>
</evidence>
<dbReference type="InterPro" id="IPR036195">
    <property type="entry name" value="AbfB_ABD_sf"/>
</dbReference>
<dbReference type="Gene3D" id="2.115.10.20">
    <property type="entry name" value="Glycosyl hydrolase domain, family 43"/>
    <property type="match status" value="1"/>
</dbReference>
<keyword evidence="7" id="KW-0326">Glycosidase</keyword>
<organism evidence="12 13">
    <name type="scientific">Paenibacillus rigui</name>
    <dbReference type="NCBI Taxonomy" id="554312"/>
    <lineage>
        <taxon>Bacteria</taxon>
        <taxon>Bacillati</taxon>
        <taxon>Bacillota</taxon>
        <taxon>Bacilli</taxon>
        <taxon>Bacillales</taxon>
        <taxon>Paenibacillaceae</taxon>
        <taxon>Paenibacillus</taxon>
    </lineage>
</organism>
<dbReference type="GO" id="GO:0030246">
    <property type="term" value="F:carbohydrate binding"/>
    <property type="evidence" value="ECO:0007669"/>
    <property type="project" value="InterPro"/>
</dbReference>
<dbReference type="GO" id="GO:0045493">
    <property type="term" value="P:xylan catabolic process"/>
    <property type="evidence" value="ECO:0007669"/>
    <property type="project" value="UniProtKB-KW"/>
</dbReference>
<name>A0A229UMG3_9BACL</name>
<dbReference type="InterPro" id="IPR036439">
    <property type="entry name" value="Dockerin_dom_sf"/>
</dbReference>
<keyword evidence="6" id="KW-0119">Carbohydrate metabolism</keyword>
<dbReference type="Gene3D" id="2.60.40.680">
    <property type="match status" value="1"/>
</dbReference>
<protein>
    <recommendedName>
        <fullName evidence="11">Dockerin domain-containing protein</fullName>
    </recommendedName>
</protein>
<dbReference type="GO" id="GO:0046556">
    <property type="term" value="F:alpha-L-arabinofuranosidase activity"/>
    <property type="evidence" value="ECO:0007669"/>
    <property type="project" value="InterPro"/>
</dbReference>
<feature type="signal peptide" evidence="10">
    <location>
        <begin position="1"/>
        <end position="30"/>
    </location>
</feature>
<dbReference type="Pfam" id="PF20578">
    <property type="entry name" value="aBig_2"/>
    <property type="match status" value="1"/>
</dbReference>
<dbReference type="EMBL" id="NMQW01000028">
    <property type="protein sequence ID" value="OXM84562.1"/>
    <property type="molecule type" value="Genomic_DNA"/>
</dbReference>
<dbReference type="SUPFAM" id="SSF110221">
    <property type="entry name" value="AbfB domain"/>
    <property type="match status" value="1"/>
</dbReference>
<dbReference type="SUPFAM" id="SSF63446">
    <property type="entry name" value="Type I dockerin domain"/>
    <property type="match status" value="2"/>
</dbReference>
<dbReference type="Gene3D" id="1.20.1270.90">
    <property type="entry name" value="AF1782-like"/>
    <property type="match status" value="2"/>
</dbReference>
<evidence type="ECO:0000256" key="5">
    <source>
        <dbReference type="ARBA" id="ARBA00023157"/>
    </source>
</evidence>
<dbReference type="Gene3D" id="2.60.120.200">
    <property type="match status" value="1"/>
</dbReference>
<dbReference type="GO" id="GO:0046373">
    <property type="term" value="P:L-arabinose metabolic process"/>
    <property type="evidence" value="ECO:0007669"/>
    <property type="project" value="InterPro"/>
</dbReference>
<dbReference type="SMART" id="SM00560">
    <property type="entry name" value="LamGL"/>
    <property type="match status" value="1"/>
</dbReference>
<feature type="site" description="Important for catalytic activity, responsible for pKa modulation of the active site Glu and correct orientation of both the proton donor and substrate" evidence="8">
    <location>
        <position position="492"/>
    </location>
</feature>
<dbReference type="InterPro" id="IPR006710">
    <property type="entry name" value="Glyco_hydro_43"/>
</dbReference>
<dbReference type="PROSITE" id="PS00018">
    <property type="entry name" value="EF_HAND_1"/>
    <property type="match status" value="3"/>
</dbReference>
<keyword evidence="5" id="KW-1015">Disulfide bond</keyword>
<dbReference type="Pfam" id="PF07554">
    <property type="entry name" value="FIVAR"/>
    <property type="match status" value="2"/>
</dbReference>
<dbReference type="PROSITE" id="PS51766">
    <property type="entry name" value="DOCKERIN"/>
    <property type="match status" value="1"/>
</dbReference>
<dbReference type="InterPro" id="IPR006558">
    <property type="entry name" value="LamG-like"/>
</dbReference>
<dbReference type="Gene3D" id="1.10.1330.10">
    <property type="entry name" value="Dockerin domain"/>
    <property type="match status" value="2"/>
</dbReference>
<dbReference type="PANTHER" id="PTHR43772:SF2">
    <property type="entry name" value="PUTATIVE (AFU_ORTHOLOGUE AFUA_2G04480)-RELATED"/>
    <property type="match status" value="1"/>
</dbReference>
<dbReference type="InterPro" id="IPR052176">
    <property type="entry name" value="Glycosyl_Hydrlase_43_Enz"/>
</dbReference>
<feature type="compositionally biased region" description="Polar residues" evidence="9">
    <location>
        <begin position="786"/>
        <end position="801"/>
    </location>
</feature>
<dbReference type="InterPro" id="IPR007934">
    <property type="entry name" value="AbfB_ABD"/>
</dbReference>
<dbReference type="Pfam" id="PF04616">
    <property type="entry name" value="Glyco_hydro_43"/>
    <property type="match status" value="1"/>
</dbReference>
<dbReference type="SUPFAM" id="SSF49384">
    <property type="entry name" value="Carbohydrate-binding domain"/>
    <property type="match status" value="1"/>
</dbReference>
<dbReference type="CDD" id="cd14254">
    <property type="entry name" value="Dockerin_II"/>
    <property type="match status" value="2"/>
</dbReference>
<keyword evidence="2" id="KW-0624">Polysaccharide degradation</keyword>
<dbReference type="SUPFAM" id="SSF75005">
    <property type="entry name" value="Arabinanase/levansucrase/invertase"/>
    <property type="match status" value="1"/>
</dbReference>
<dbReference type="InterPro" id="IPR008965">
    <property type="entry name" value="CBM2/CBM3_carb-bd_dom_sf"/>
</dbReference>
<dbReference type="InterPro" id="IPR018247">
    <property type="entry name" value="EF_Hand_1_Ca_BS"/>
</dbReference>
<evidence type="ECO:0000256" key="8">
    <source>
        <dbReference type="PIRSR" id="PIRSR606710-2"/>
    </source>
</evidence>
<gene>
    <name evidence="12" type="ORF">CF651_19855</name>
</gene>
<dbReference type="RefSeq" id="WP_094016619.1">
    <property type="nucleotide sequence ID" value="NZ_NMQW01000028.1"/>
</dbReference>
<keyword evidence="3 10" id="KW-0732">Signal</keyword>
<dbReference type="InterPro" id="IPR016134">
    <property type="entry name" value="Dockerin_dom"/>
</dbReference>
<dbReference type="CDD" id="cd18618">
    <property type="entry name" value="GH43_Xsa43E-like"/>
    <property type="match status" value="1"/>
</dbReference>
<accession>A0A229UMG3</accession>
<dbReference type="Gene3D" id="2.80.10.50">
    <property type="match status" value="1"/>
</dbReference>
<evidence type="ECO:0000256" key="7">
    <source>
        <dbReference type="ARBA" id="ARBA00023295"/>
    </source>
</evidence>
<keyword evidence="4" id="KW-0378">Hydrolase</keyword>
<dbReference type="CDD" id="cd23265">
    <property type="entry name" value="beta-trefoil_ABD_ABFB-like"/>
    <property type="match status" value="1"/>
</dbReference>
<evidence type="ECO:0000256" key="4">
    <source>
        <dbReference type="ARBA" id="ARBA00022801"/>
    </source>
</evidence>
<dbReference type="InterPro" id="IPR023296">
    <property type="entry name" value="Glyco_hydro_beta-prop_sf"/>
</dbReference>
<dbReference type="Pfam" id="PF13385">
    <property type="entry name" value="Laminin_G_3"/>
    <property type="match status" value="1"/>
</dbReference>
<evidence type="ECO:0000313" key="12">
    <source>
        <dbReference type="EMBL" id="OXM84562.1"/>
    </source>
</evidence>
<dbReference type="InterPro" id="IPR046780">
    <property type="entry name" value="aBig_2"/>
</dbReference>
<evidence type="ECO:0000256" key="1">
    <source>
        <dbReference type="ARBA" id="ARBA00009865"/>
    </source>
</evidence>
<dbReference type="InterPro" id="IPR002105">
    <property type="entry name" value="Dockerin_1_rpt"/>
</dbReference>
<sequence length="1239" mass="131577">MSKFKKMVSLAMALAIWISLFAGMAPTVQAAADPYLKLWYKFDEASGTTVVDSSGNGFNGTFVNATTWDTGVDGKSYVMTGGTSSSTTAPYVKIPNGVLNGLNNITIAAWVKWSGGSSNQWLYALGVDSSQYEFLSPKLWNGKLHAAIKNGGAEQSVDDTDALQTGVWKHLAVTIDSTTKTSVLYVDGAAVATNTNITIKPSDLYDASKDYTGYIGKSFYADPYFGGQVDDFRIYSTALTSVKVSELYNSSIDAAQIVAAAKANLSIGKTIVTGDIKLPSSYNGTAITWQSSNTAYLGNDGKVTRPAQGQPVAVVPLTATIAKGNVSANRTFTISILPDGYTMNFTSYNPIFKTDHNGNRIFTADPAALVDGDTVYVYAGHDQASLGGWFSINEWVCFSTKDMVNWKYEGVVMKSTDFSWATSGTAWASQVIKRNGKYYLYSTSGRPNNQGYTVGVAVSNSPTGPFVDAKGAPLFDNAITTGGTLSSFEDIDPTVYIDDDGQAYLYWGNGKLHYALLNEDMISIKDLNGDGQITEGADIFTNVPINGLTGGIYDEGPWLYKHNNKFYLIFPQALPQKIAYAMSDSPTGPWQYKGVILGANSEPNGGTGTINSDTSHPAVIEFNGQSYLFYHNSALPTGGQTRRSVSVERLYYNADGTIKPSYITSTGLTGVASFIQSSRYQDKFVRFADYDTRLDSKQEDLMPFKWEILPGLADEATLDMVSIQVVNKPGFYLTVYGNKVTLAKNDDSAGFKNNATFKKVPGLADSNGVSFQSFSDPTLHIRQSDPDSSQLRVHPYSSSSSETDKQDATFNILNTDEPKVPTAVLSADNSVKPRSSFAVTVSLNSVTKSVYAQDITLTYDANVFDYASAAGANNSTQIVTEDKATAGKVRLIAVNIGGITGASTPVMNLTFKVKSGVQNTTGTIAASQAKLGVAPEGSVLQAALGSKSIAVGSIEVVVDKTALIAAITNAQSLYDAAVVGTLPGQYPQAAKDAFGVAINAAKAVKDNQSATQSQVDSAVTALNSAIDTFKADVIKEVSADLNKDGVVDVGDLAMAAYYYGKDSTSADWATAKAADMNSDHKIDIMDLAYVASKIIEVVVGVDRTVLITAITNAESLYGAAVVGTLPGQYPQAAKNAFGVAINIAKAVKDNQGATQSQIDSAVTALDGAIDTFKAAVIKEVSADLNKDGSIDVGDLAIVAYYYGKGSASTEWAAAKAADMNSDNKIDIMDLAFVASKILG</sequence>
<dbReference type="PANTHER" id="PTHR43772">
    <property type="entry name" value="ENDO-1,4-BETA-XYLANASE"/>
    <property type="match status" value="1"/>
</dbReference>
<evidence type="ECO:0000259" key="11">
    <source>
        <dbReference type="PROSITE" id="PS51766"/>
    </source>
</evidence>
<feature type="region of interest" description="Disordered" evidence="9">
    <location>
        <begin position="782"/>
        <end position="806"/>
    </location>
</feature>
<evidence type="ECO:0000256" key="9">
    <source>
        <dbReference type="SAM" id="MobiDB-lite"/>
    </source>
</evidence>